<organism evidence="8 9">
    <name type="scientific">Eleusine coracana subsp. coracana</name>
    <dbReference type="NCBI Taxonomy" id="191504"/>
    <lineage>
        <taxon>Eukaryota</taxon>
        <taxon>Viridiplantae</taxon>
        <taxon>Streptophyta</taxon>
        <taxon>Embryophyta</taxon>
        <taxon>Tracheophyta</taxon>
        <taxon>Spermatophyta</taxon>
        <taxon>Magnoliopsida</taxon>
        <taxon>Liliopsida</taxon>
        <taxon>Poales</taxon>
        <taxon>Poaceae</taxon>
        <taxon>PACMAD clade</taxon>
        <taxon>Chloridoideae</taxon>
        <taxon>Cynodonteae</taxon>
        <taxon>Eleusininae</taxon>
        <taxon>Eleusine</taxon>
    </lineage>
</organism>
<name>A0AAV5CHR8_ELECO</name>
<evidence type="ECO:0000313" key="8">
    <source>
        <dbReference type="EMBL" id="GJM97618.1"/>
    </source>
</evidence>
<gene>
    <name evidence="8" type="primary">ga14555</name>
    <name evidence="8" type="ORF">PR202_ga14555</name>
</gene>
<dbReference type="InterPro" id="IPR036412">
    <property type="entry name" value="HAD-like_sf"/>
</dbReference>
<accession>A0AAV5CHR8</accession>
<comment type="caution">
    <text evidence="8">The sequence shown here is derived from an EMBL/GenBank/DDBJ whole genome shotgun (WGS) entry which is preliminary data.</text>
</comment>
<evidence type="ECO:0000313" key="9">
    <source>
        <dbReference type="Proteomes" id="UP001054889"/>
    </source>
</evidence>
<dbReference type="InterPro" id="IPR051949">
    <property type="entry name" value="Cation_Transport_ATPase"/>
</dbReference>
<evidence type="ECO:0000256" key="3">
    <source>
        <dbReference type="ARBA" id="ARBA00022723"/>
    </source>
</evidence>
<dbReference type="GO" id="GO:0016020">
    <property type="term" value="C:membrane"/>
    <property type="evidence" value="ECO:0007669"/>
    <property type="project" value="UniProtKB-SubCell"/>
</dbReference>
<reference evidence="8" key="2">
    <citation type="submission" date="2021-12" db="EMBL/GenBank/DDBJ databases">
        <title>Resequencing data analysis of finger millet.</title>
        <authorList>
            <person name="Hatakeyama M."/>
            <person name="Aluri S."/>
            <person name="Balachadran M.T."/>
            <person name="Sivarajan S.R."/>
            <person name="Poveda L."/>
            <person name="Shimizu-Inatsugi R."/>
            <person name="Schlapbach R."/>
            <person name="Sreeman S.M."/>
            <person name="Shimizu K.K."/>
        </authorList>
    </citation>
    <scope>NUCLEOTIDE SEQUENCE</scope>
</reference>
<dbReference type="PANTHER" id="PTHR43079:SF1">
    <property type="entry name" value="CADMIUM_ZINC-TRANSPORTING ATPASE HMA1, CHLOROPLASTIC-RELATED"/>
    <property type="match status" value="1"/>
</dbReference>
<evidence type="ECO:0000256" key="2">
    <source>
        <dbReference type="ARBA" id="ARBA00006024"/>
    </source>
</evidence>
<sequence>MVDSELPIASYGWGKEHPRGYEGILLKGGHVLDALASCQSVAFDKTGTLSGKLTCNAIEPIHGHLGVESGLGDSSCCTPNCESEALAVAAAMEKGATNPKVRNDESELAKASIGSVEYISSLYRSSGGGLIMVGDGINDVPALAATLGIVLAQCASVTAVAIADALLLQDNICGVPFCIATARQTTSLVLLHEGGTLLVCLNSIQALNAPTWSLADDVCQLLDGPRNYISEKLNGSSPNRVANAVPL</sequence>
<reference evidence="8" key="1">
    <citation type="journal article" date="2018" name="DNA Res.">
        <title>Multiple hybrid de novo genome assembly of finger millet, an orphan allotetraploid crop.</title>
        <authorList>
            <person name="Hatakeyama M."/>
            <person name="Aluri S."/>
            <person name="Balachadran M.T."/>
            <person name="Sivarajan S.R."/>
            <person name="Patrignani A."/>
            <person name="Gruter S."/>
            <person name="Poveda L."/>
            <person name="Shimizu-Inatsugi R."/>
            <person name="Baeten J."/>
            <person name="Francoijs K.J."/>
            <person name="Nataraja K.N."/>
            <person name="Reddy Y.A.N."/>
            <person name="Phadnis S."/>
            <person name="Ravikumar R.L."/>
            <person name="Schlapbach R."/>
            <person name="Sreeman S.M."/>
            <person name="Shimizu K.K."/>
        </authorList>
    </citation>
    <scope>NUCLEOTIDE SEQUENCE</scope>
</reference>
<keyword evidence="7" id="KW-1278">Translocase</keyword>
<dbReference type="GO" id="GO:0005524">
    <property type="term" value="F:ATP binding"/>
    <property type="evidence" value="ECO:0007669"/>
    <property type="project" value="UniProtKB-KW"/>
</dbReference>
<dbReference type="InterPro" id="IPR023214">
    <property type="entry name" value="HAD_sf"/>
</dbReference>
<protein>
    <submittedName>
        <fullName evidence="8">Uncharacterized protein</fullName>
    </submittedName>
</protein>
<evidence type="ECO:0000256" key="4">
    <source>
        <dbReference type="ARBA" id="ARBA00022741"/>
    </source>
</evidence>
<dbReference type="GO" id="GO:0046872">
    <property type="term" value="F:metal ion binding"/>
    <property type="evidence" value="ECO:0007669"/>
    <property type="project" value="UniProtKB-KW"/>
</dbReference>
<comment type="subcellular location">
    <subcellularLocation>
        <location evidence="1">Membrane</location>
        <topology evidence="1">Multi-pass membrane protein</topology>
    </subcellularLocation>
</comment>
<dbReference type="PANTHER" id="PTHR43079">
    <property type="entry name" value="PROBABLE CADMIUM/ZINC-TRANSPORTING ATPASE HMA1"/>
    <property type="match status" value="1"/>
</dbReference>
<dbReference type="Proteomes" id="UP001054889">
    <property type="component" value="Unassembled WGS sequence"/>
</dbReference>
<dbReference type="EMBL" id="BQKI01000007">
    <property type="protein sequence ID" value="GJM97618.1"/>
    <property type="molecule type" value="Genomic_DNA"/>
</dbReference>
<evidence type="ECO:0000256" key="7">
    <source>
        <dbReference type="ARBA" id="ARBA00022967"/>
    </source>
</evidence>
<proteinExistence type="inferred from homology"/>
<dbReference type="AlphaFoldDB" id="A0AAV5CHR8"/>
<keyword evidence="5" id="KW-0067">ATP-binding</keyword>
<dbReference type="Gene3D" id="3.40.50.1000">
    <property type="entry name" value="HAD superfamily/HAD-like"/>
    <property type="match status" value="1"/>
</dbReference>
<dbReference type="SUPFAM" id="SSF56784">
    <property type="entry name" value="HAD-like"/>
    <property type="match status" value="1"/>
</dbReference>
<keyword evidence="4" id="KW-0547">Nucleotide-binding</keyword>
<evidence type="ECO:0000256" key="6">
    <source>
        <dbReference type="ARBA" id="ARBA00022842"/>
    </source>
</evidence>
<keyword evidence="3" id="KW-0479">Metal-binding</keyword>
<comment type="similarity">
    <text evidence="2">Belongs to the cation transport ATPase (P-type) (TC 3.A.3) family. Type IB subfamily.</text>
</comment>
<evidence type="ECO:0000256" key="5">
    <source>
        <dbReference type="ARBA" id="ARBA00022840"/>
    </source>
</evidence>
<keyword evidence="9" id="KW-1185">Reference proteome</keyword>
<evidence type="ECO:0000256" key="1">
    <source>
        <dbReference type="ARBA" id="ARBA00004141"/>
    </source>
</evidence>
<keyword evidence="6" id="KW-0460">Magnesium</keyword>